<sequence length="301" mass="35178">MSWKTIIIKNGERVSLFLNNIIVENSNIKYQIPIDDINVILFENYKTIITTRTINKLAEKKILTIICDVDLKPISIIQPIEANHMQLKIINNQINWKKEDKLNLWTKIVKQKIEAQIDVLKLNYKNLSKINLLYNYIEELKYSDSTNREGHAAKVYFKELFGKEFTRGDENHINAALNFGYTILRHAFARTISAKGLHPTIALFHHNMYNAFALADDLMEPFRPIVDNFVFNNVMQLDYFTRSIKLELINLLNSKILLDGVKVYLTNAIDKYVDMIINYFDTKNLETVQYPIASSVEYYEL</sequence>
<dbReference type="OrthoDB" id="9803119at2"/>
<evidence type="ECO:0000256" key="6">
    <source>
        <dbReference type="ARBA" id="ARBA00023118"/>
    </source>
</evidence>
<keyword evidence="7 10" id="KW-0238">DNA-binding</keyword>
<dbReference type="GO" id="GO:0004520">
    <property type="term" value="F:DNA endonuclease activity"/>
    <property type="evidence" value="ECO:0007669"/>
    <property type="project" value="InterPro"/>
</dbReference>
<proteinExistence type="inferred from homology"/>
<keyword evidence="3 10" id="KW-0255">Endonuclease</keyword>
<keyword evidence="1 10" id="KW-0540">Nuclease</keyword>
<feature type="binding site" evidence="10">
    <location>
        <position position="149"/>
    </location>
    <ligand>
        <name>Mn(2+)</name>
        <dbReference type="ChEBI" id="CHEBI:29035"/>
    </ligand>
</feature>
<evidence type="ECO:0000313" key="11">
    <source>
        <dbReference type="EMBL" id="AKX34258.1"/>
    </source>
</evidence>
<evidence type="ECO:0000256" key="9">
    <source>
        <dbReference type="ARBA" id="ARBA00038592"/>
    </source>
</evidence>
<dbReference type="NCBIfam" id="TIGR03639">
    <property type="entry name" value="cas1_NMENI"/>
    <property type="match status" value="1"/>
</dbReference>
<dbReference type="GO" id="GO:0003677">
    <property type="term" value="F:DNA binding"/>
    <property type="evidence" value="ECO:0007669"/>
    <property type="project" value="UniProtKB-KW"/>
</dbReference>
<dbReference type="InterPro" id="IPR019855">
    <property type="entry name" value="CRISPR-assoc_Cas1_NMENI"/>
</dbReference>
<comment type="cofactor">
    <cofactor evidence="10">
        <name>Mg(2+)</name>
        <dbReference type="ChEBI" id="CHEBI:18420"/>
    </cofactor>
    <cofactor evidence="10">
        <name>Mn(2+)</name>
        <dbReference type="ChEBI" id="CHEBI:29035"/>
    </cofactor>
</comment>
<dbReference type="HAMAP" id="MF_01470">
    <property type="entry name" value="Cas1"/>
    <property type="match status" value="1"/>
</dbReference>
<comment type="similarity">
    <text evidence="10">Belongs to the CRISPR-associated endonuclease Cas1 family.</text>
</comment>
<dbReference type="InterPro" id="IPR050646">
    <property type="entry name" value="Cas1"/>
</dbReference>
<dbReference type="GO" id="GO:0016787">
    <property type="term" value="F:hydrolase activity"/>
    <property type="evidence" value="ECO:0007669"/>
    <property type="project" value="UniProtKB-KW"/>
</dbReference>
<feature type="binding site" evidence="10">
    <location>
        <position position="220"/>
    </location>
    <ligand>
        <name>Mn(2+)</name>
        <dbReference type="ChEBI" id="CHEBI:29035"/>
    </ligand>
</feature>
<evidence type="ECO:0000256" key="8">
    <source>
        <dbReference type="ARBA" id="ARBA00023211"/>
    </source>
</evidence>
<dbReference type="GO" id="GO:0046872">
    <property type="term" value="F:metal ion binding"/>
    <property type="evidence" value="ECO:0007669"/>
    <property type="project" value="UniProtKB-UniRule"/>
</dbReference>
<comment type="subunit">
    <text evidence="9 10">Homodimer, forms a heterotetramer with a Cas2 homodimer.</text>
</comment>
<keyword evidence="8 10" id="KW-0464">Manganese</keyword>
<evidence type="ECO:0000256" key="7">
    <source>
        <dbReference type="ARBA" id="ARBA00023125"/>
    </source>
</evidence>
<dbReference type="Pfam" id="PF01867">
    <property type="entry name" value="Cas_Cas1"/>
    <property type="match status" value="1"/>
</dbReference>
<keyword evidence="4 10" id="KW-0378">Hydrolase</keyword>
<keyword evidence="5 10" id="KW-0460">Magnesium</keyword>
<dbReference type="GO" id="GO:0043571">
    <property type="term" value="P:maintenance of CRISPR repeat elements"/>
    <property type="evidence" value="ECO:0007669"/>
    <property type="project" value="UniProtKB-UniRule"/>
</dbReference>
<name>A0A0K1W270_9MOLU</name>
<dbReference type="GO" id="GO:0051607">
    <property type="term" value="P:defense response to virus"/>
    <property type="evidence" value="ECO:0007669"/>
    <property type="project" value="UniProtKB-UniRule"/>
</dbReference>
<evidence type="ECO:0000256" key="4">
    <source>
        <dbReference type="ARBA" id="ARBA00022801"/>
    </source>
</evidence>
<dbReference type="PATRIC" id="fig|216942.3.peg.638"/>
<dbReference type="AlphaFoldDB" id="A0A0K1W270"/>
<organism evidence="11 12">
    <name type="scientific">Spiroplasma litorale</name>
    <dbReference type="NCBI Taxonomy" id="216942"/>
    <lineage>
        <taxon>Bacteria</taxon>
        <taxon>Bacillati</taxon>
        <taxon>Mycoplasmatota</taxon>
        <taxon>Mollicutes</taxon>
        <taxon>Entomoplasmatales</taxon>
        <taxon>Spiroplasmataceae</taxon>
        <taxon>Spiroplasma</taxon>
    </lineage>
</organism>
<dbReference type="InterPro" id="IPR002729">
    <property type="entry name" value="CRISPR-assoc_Cas1"/>
</dbReference>
<keyword evidence="12" id="KW-1185">Reference proteome</keyword>
<dbReference type="InterPro" id="IPR042206">
    <property type="entry name" value="CRISPR-assoc_Cas1_C"/>
</dbReference>
<protein>
    <recommendedName>
        <fullName evidence="10">CRISPR-associated endonuclease Cas1</fullName>
        <ecNumber evidence="10">3.1.-.-</ecNumber>
    </recommendedName>
</protein>
<keyword evidence="2 10" id="KW-0479">Metal-binding</keyword>
<evidence type="ECO:0000313" key="12">
    <source>
        <dbReference type="Proteomes" id="UP000067476"/>
    </source>
</evidence>
<comment type="function">
    <text evidence="10">CRISPR (clustered regularly interspaced short palindromic repeat), is an adaptive immune system that provides protection against mobile genetic elements (viruses, transposable elements and conjugative plasmids). CRISPR clusters contain spacers, sequences complementary to antecedent mobile elements, and target invading nucleic acids. CRISPR clusters are transcribed and processed into CRISPR RNA (crRNA). Acts as a dsDNA endonuclease. Involved in the integration of spacer DNA into the CRISPR cassette.</text>
</comment>
<dbReference type="STRING" id="216942.SLITO_v1c06290"/>
<evidence type="ECO:0000256" key="5">
    <source>
        <dbReference type="ARBA" id="ARBA00022842"/>
    </source>
</evidence>
<evidence type="ECO:0000256" key="10">
    <source>
        <dbReference type="HAMAP-Rule" id="MF_01470"/>
    </source>
</evidence>
<gene>
    <name evidence="10 11" type="primary">cas1</name>
    <name evidence="11" type="ORF">SLITO_v1c06290</name>
</gene>
<dbReference type="NCBIfam" id="TIGR00287">
    <property type="entry name" value="cas1"/>
    <property type="match status" value="1"/>
</dbReference>
<dbReference type="RefSeq" id="WP_075058358.1">
    <property type="nucleotide sequence ID" value="NZ_CP012357.1"/>
</dbReference>
<accession>A0A0K1W270</accession>
<dbReference type="Proteomes" id="UP000067476">
    <property type="component" value="Chromosome"/>
</dbReference>
<keyword evidence="6 10" id="KW-0051">Antiviral defense</keyword>
<feature type="binding site" evidence="10">
    <location>
        <position position="205"/>
    </location>
    <ligand>
        <name>Mn(2+)</name>
        <dbReference type="ChEBI" id="CHEBI:29035"/>
    </ligand>
</feature>
<evidence type="ECO:0000256" key="1">
    <source>
        <dbReference type="ARBA" id="ARBA00022722"/>
    </source>
</evidence>
<dbReference type="KEGG" id="sll:SLITO_v1c06290"/>
<reference evidence="11 12" key="1">
    <citation type="journal article" date="2015" name="Genome Announc.">
        <title>Complete Genome Sequence of Spiroplasma litorale TN-1T (DSM 21781), a Bacterium Isolated from a Green-Eyed Horsefly (Tabanus nigrovittatus).</title>
        <authorList>
            <person name="Lo W.S."/>
            <person name="Lai Y.C."/>
            <person name="Lien Y.W."/>
            <person name="Wang T.H."/>
            <person name="Kuo C.H."/>
        </authorList>
    </citation>
    <scope>NUCLEOTIDE SEQUENCE [LARGE SCALE GENOMIC DNA]</scope>
    <source>
        <strain evidence="11 12">TN-1</strain>
    </source>
</reference>
<dbReference type="Gene3D" id="1.20.120.920">
    <property type="entry name" value="CRISPR-associated endonuclease Cas1, C-terminal domain"/>
    <property type="match status" value="1"/>
</dbReference>
<evidence type="ECO:0000256" key="2">
    <source>
        <dbReference type="ARBA" id="ARBA00022723"/>
    </source>
</evidence>
<dbReference type="EMBL" id="CP012357">
    <property type="protein sequence ID" value="AKX34258.1"/>
    <property type="molecule type" value="Genomic_DNA"/>
</dbReference>
<dbReference type="PANTHER" id="PTHR34353:SF2">
    <property type="entry name" value="CRISPR-ASSOCIATED ENDONUCLEASE CAS1 1"/>
    <property type="match status" value="1"/>
</dbReference>
<evidence type="ECO:0000256" key="3">
    <source>
        <dbReference type="ARBA" id="ARBA00022759"/>
    </source>
</evidence>
<dbReference type="PANTHER" id="PTHR34353">
    <property type="entry name" value="CRISPR-ASSOCIATED ENDONUCLEASE CAS1 1"/>
    <property type="match status" value="1"/>
</dbReference>
<dbReference type="EC" id="3.1.-.-" evidence="10"/>